<evidence type="ECO:0000313" key="2">
    <source>
        <dbReference type="Proteomes" id="UP000823632"/>
    </source>
</evidence>
<proteinExistence type="predicted"/>
<name>A0A9D9DQW7_9BACT</name>
<dbReference type="AlphaFoldDB" id="A0A9D9DQW7"/>
<evidence type="ECO:0008006" key="3">
    <source>
        <dbReference type="Google" id="ProtNLM"/>
    </source>
</evidence>
<comment type="caution">
    <text evidence="1">The sequence shown here is derived from an EMBL/GenBank/DDBJ whole genome shotgun (WGS) entry which is preliminary data.</text>
</comment>
<protein>
    <recommendedName>
        <fullName evidence="3">Magnesium transporter MgtE intracellular domain-containing protein</fullName>
    </recommendedName>
</protein>
<sequence length="301" mass="34465">MIIIDTDLTTLMQKLNISASKMQEYSMMSVEDIVEAEAAAGNQEAVAYARELFTNPDQLVKIFKLADPKNKLEILEEMTAQQLALFLPEMEESDLTEGLKYFTQDKLLAMLESIPPEQLVNTVFELFSQEEIIQHMPEDQLNKFLTSTDMDKDKIMEHMKQIPPEFIAQMIEAVTGQPVEELNNDKMLEQINGFNPLEFQNALLSMQPVAKQQLTLGLAKEDTKLFQLFDARAYTNMINTYKQQPELVKAMDVIEEDQKIKMLKELPNDLLSIVITQIDARDFADLLINRCPEILAQIIAR</sequence>
<reference evidence="1" key="2">
    <citation type="journal article" date="2021" name="PeerJ">
        <title>Extensive microbial diversity within the chicken gut microbiome revealed by metagenomics and culture.</title>
        <authorList>
            <person name="Gilroy R."/>
            <person name="Ravi A."/>
            <person name="Getino M."/>
            <person name="Pursley I."/>
            <person name="Horton D.L."/>
            <person name="Alikhan N.F."/>
            <person name="Baker D."/>
            <person name="Gharbi K."/>
            <person name="Hall N."/>
            <person name="Watson M."/>
            <person name="Adriaenssens E.M."/>
            <person name="Foster-Nyarko E."/>
            <person name="Jarju S."/>
            <person name="Secka A."/>
            <person name="Antonio M."/>
            <person name="Oren A."/>
            <person name="Chaudhuri R.R."/>
            <person name="La Ragione R."/>
            <person name="Hildebrand F."/>
            <person name="Pallen M.J."/>
        </authorList>
    </citation>
    <scope>NUCLEOTIDE SEQUENCE</scope>
    <source>
        <strain evidence="1">10192</strain>
    </source>
</reference>
<evidence type="ECO:0000313" key="1">
    <source>
        <dbReference type="EMBL" id="MBO8431205.1"/>
    </source>
</evidence>
<reference evidence="1" key="1">
    <citation type="submission" date="2020-10" db="EMBL/GenBank/DDBJ databases">
        <authorList>
            <person name="Gilroy R."/>
        </authorList>
    </citation>
    <scope>NUCLEOTIDE SEQUENCE</scope>
    <source>
        <strain evidence="1">10192</strain>
    </source>
</reference>
<dbReference type="Proteomes" id="UP000823632">
    <property type="component" value="Unassembled WGS sequence"/>
</dbReference>
<organism evidence="1 2">
    <name type="scientific">Candidatus Scatousia excrementipullorum</name>
    <dbReference type="NCBI Taxonomy" id="2840936"/>
    <lineage>
        <taxon>Bacteria</taxon>
        <taxon>Candidatus Scatousia</taxon>
    </lineage>
</organism>
<dbReference type="EMBL" id="JADIND010000164">
    <property type="protein sequence ID" value="MBO8431205.1"/>
    <property type="molecule type" value="Genomic_DNA"/>
</dbReference>
<accession>A0A9D9DQW7</accession>
<gene>
    <name evidence="1" type="ORF">IAC76_07440</name>
</gene>
<dbReference type="SUPFAM" id="SSF158791">
    <property type="entry name" value="MgtE N-terminal domain-like"/>
    <property type="match status" value="1"/>
</dbReference>